<reference evidence="1" key="1">
    <citation type="submission" date="2020-02" db="EMBL/GenBank/DDBJ databases">
        <title>Draft genome sequence of Candidatus Afipia apatlaquensis IBT-C3, a potential strain for decolorization of textile dyes.</title>
        <authorList>
            <person name="Sanchez-Reyes A."/>
            <person name="Breton-Deval L."/>
            <person name="Mangelson H."/>
            <person name="Sanchez-Flores A."/>
        </authorList>
    </citation>
    <scope>NUCLEOTIDE SEQUENCE [LARGE SCALE GENOMIC DNA]</scope>
    <source>
        <strain evidence="1">IBT-C3</strain>
    </source>
</reference>
<proteinExistence type="predicted"/>
<protein>
    <submittedName>
        <fullName evidence="1">ABC transporter ATP-binding protein</fullName>
    </submittedName>
</protein>
<evidence type="ECO:0000313" key="1">
    <source>
        <dbReference type="EMBL" id="NGX99078.1"/>
    </source>
</evidence>
<dbReference type="GO" id="GO:0005524">
    <property type="term" value="F:ATP binding"/>
    <property type="evidence" value="ECO:0007669"/>
    <property type="project" value="UniProtKB-KW"/>
</dbReference>
<sequence length="49" mass="5074">MQTETVTTAKPAVAAAAAPLLAVRNIEVVYDNVILVLRGLSLDVPKGAI</sequence>
<dbReference type="Proteomes" id="UP000480266">
    <property type="component" value="Unassembled WGS sequence"/>
</dbReference>
<evidence type="ECO:0000313" key="2">
    <source>
        <dbReference type="Proteomes" id="UP000480266"/>
    </source>
</evidence>
<keyword evidence="1" id="KW-0067">ATP-binding</keyword>
<comment type="caution">
    <text evidence="1">The sequence shown here is derived from an EMBL/GenBank/DDBJ whole genome shotgun (WGS) entry which is preliminary data.</text>
</comment>
<organism evidence="1 2">
    <name type="scientific">Candidatus Afipia apatlaquensis</name>
    <dbReference type="NCBI Taxonomy" id="2712852"/>
    <lineage>
        <taxon>Bacteria</taxon>
        <taxon>Pseudomonadati</taxon>
        <taxon>Pseudomonadota</taxon>
        <taxon>Alphaproteobacteria</taxon>
        <taxon>Hyphomicrobiales</taxon>
        <taxon>Nitrobacteraceae</taxon>
        <taxon>Afipia</taxon>
    </lineage>
</organism>
<dbReference type="AlphaFoldDB" id="A0A7C9RKK9"/>
<name>A0A7C9RKK9_9BRAD</name>
<dbReference type="EMBL" id="JAAMRR010001475">
    <property type="protein sequence ID" value="NGX99078.1"/>
    <property type="molecule type" value="Genomic_DNA"/>
</dbReference>
<accession>A0A7C9RKK9</accession>
<keyword evidence="2" id="KW-1185">Reference proteome</keyword>
<keyword evidence="1" id="KW-0547">Nucleotide-binding</keyword>
<gene>
    <name evidence="1" type="ORF">G4V63_28915</name>
</gene>
<feature type="non-terminal residue" evidence="1">
    <location>
        <position position="49"/>
    </location>
</feature>